<feature type="region of interest" description="Disordered" evidence="1">
    <location>
        <begin position="1"/>
        <end position="20"/>
    </location>
</feature>
<keyword evidence="4" id="KW-1185">Reference proteome</keyword>
<dbReference type="EMBL" id="BMDG01000012">
    <property type="protein sequence ID" value="GGI10583.1"/>
    <property type="molecule type" value="Genomic_DNA"/>
</dbReference>
<comment type="caution">
    <text evidence="3">The sequence shown here is derived from an EMBL/GenBank/DDBJ whole genome shotgun (WGS) entry which is preliminary data.</text>
</comment>
<evidence type="ECO:0000256" key="1">
    <source>
        <dbReference type="SAM" id="MobiDB-lite"/>
    </source>
</evidence>
<dbReference type="Proteomes" id="UP000632535">
    <property type="component" value="Unassembled WGS sequence"/>
</dbReference>
<dbReference type="Gene3D" id="3.60.10.10">
    <property type="entry name" value="Endonuclease/exonuclease/phosphatase"/>
    <property type="match status" value="1"/>
</dbReference>
<name>A0ABQ2BCH8_9MICO</name>
<keyword evidence="3" id="KW-0378">Hydrolase</keyword>
<dbReference type="PROSITE" id="PS51318">
    <property type="entry name" value="TAT"/>
    <property type="match status" value="1"/>
</dbReference>
<protein>
    <submittedName>
        <fullName evidence="3">Metal-dependent hydrolase</fullName>
    </submittedName>
</protein>
<organism evidence="3 4">
    <name type="scientific">Isoptericola cucumis</name>
    <dbReference type="NCBI Taxonomy" id="1776856"/>
    <lineage>
        <taxon>Bacteria</taxon>
        <taxon>Bacillati</taxon>
        <taxon>Actinomycetota</taxon>
        <taxon>Actinomycetes</taxon>
        <taxon>Micrococcales</taxon>
        <taxon>Promicromonosporaceae</taxon>
        <taxon>Isoptericola</taxon>
    </lineage>
</organism>
<accession>A0ABQ2BCH8</accession>
<dbReference type="InterPro" id="IPR036691">
    <property type="entry name" value="Endo/exonu/phosph_ase_sf"/>
</dbReference>
<dbReference type="GO" id="GO:0016787">
    <property type="term" value="F:hydrolase activity"/>
    <property type="evidence" value="ECO:0007669"/>
    <property type="project" value="UniProtKB-KW"/>
</dbReference>
<sequence length="336" mass="35698">MGWSGNQPTLLEDDMDHRSSAAPGISRRAALGAVGTLGAVGAAGALAAPAGASPAATTGRRPAGDPLIGAAKGSTIHAMSFNIRLDRSDTTQPGEPDHWPDRAPLVTAFLALEQPTILGVQEAEFQQLVAVEEGLGRHYRTVGYGRDGGAGGEYSAIFYDARRLTLLWWDQYWLSDTPDLIGSATWGNSVTRIVTWARFRDERTGTEFLHVNSHFDHESENARVRSARVVRDQVAEAGLPAVVSADFNAVAGASAPYDVLVTDGGLLDTWDAADRQLTPDVGTFPNYGDPVPGGERIDWILASGGVEVLAATVNTWTSGGRYPSDHTPVQALLRLA</sequence>
<evidence type="ECO:0000313" key="3">
    <source>
        <dbReference type="EMBL" id="GGI10583.1"/>
    </source>
</evidence>
<dbReference type="CDD" id="cd09083">
    <property type="entry name" value="EEP-1"/>
    <property type="match status" value="1"/>
</dbReference>
<dbReference type="SUPFAM" id="SSF56219">
    <property type="entry name" value="DNase I-like"/>
    <property type="match status" value="1"/>
</dbReference>
<dbReference type="InterPro" id="IPR005135">
    <property type="entry name" value="Endo/exonuclease/phosphatase"/>
</dbReference>
<proteinExistence type="predicted"/>
<evidence type="ECO:0000259" key="2">
    <source>
        <dbReference type="Pfam" id="PF03372"/>
    </source>
</evidence>
<dbReference type="Pfam" id="PF03372">
    <property type="entry name" value="Exo_endo_phos"/>
    <property type="match status" value="1"/>
</dbReference>
<feature type="domain" description="Endonuclease/exonuclease/phosphatase" evidence="2">
    <location>
        <begin position="79"/>
        <end position="326"/>
    </location>
</feature>
<evidence type="ECO:0000313" key="4">
    <source>
        <dbReference type="Proteomes" id="UP000632535"/>
    </source>
</evidence>
<dbReference type="InterPro" id="IPR006311">
    <property type="entry name" value="TAT_signal"/>
</dbReference>
<reference evidence="4" key="1">
    <citation type="journal article" date="2019" name="Int. J. Syst. Evol. Microbiol.">
        <title>The Global Catalogue of Microorganisms (GCM) 10K type strain sequencing project: providing services to taxonomists for standard genome sequencing and annotation.</title>
        <authorList>
            <consortium name="The Broad Institute Genomics Platform"/>
            <consortium name="The Broad Institute Genome Sequencing Center for Infectious Disease"/>
            <person name="Wu L."/>
            <person name="Ma J."/>
        </authorList>
    </citation>
    <scope>NUCLEOTIDE SEQUENCE [LARGE SCALE GENOMIC DNA]</scope>
    <source>
        <strain evidence="4">CCM 8653</strain>
    </source>
</reference>
<gene>
    <name evidence="3" type="ORF">GCM10007368_31950</name>
</gene>